<dbReference type="EMBL" id="CP035492">
    <property type="protein sequence ID" value="QAY67222.1"/>
    <property type="molecule type" value="Genomic_DNA"/>
</dbReference>
<dbReference type="GO" id="GO:0006950">
    <property type="term" value="P:response to stress"/>
    <property type="evidence" value="ECO:0007669"/>
    <property type="project" value="TreeGrafter"/>
</dbReference>
<dbReference type="PANTHER" id="PTHR33164">
    <property type="entry name" value="TRANSCRIPTIONAL REGULATOR, MARR FAMILY"/>
    <property type="match status" value="1"/>
</dbReference>
<gene>
    <name evidence="5" type="ORF">ET464_13240</name>
</gene>
<keyword evidence="2" id="KW-0238">DNA-binding</keyword>
<dbReference type="Gene3D" id="1.10.10.10">
    <property type="entry name" value="Winged helix-like DNA-binding domain superfamily/Winged helix DNA-binding domain"/>
    <property type="match status" value="1"/>
</dbReference>
<dbReference type="SUPFAM" id="SSF46785">
    <property type="entry name" value="Winged helix' DNA-binding domain"/>
    <property type="match status" value="1"/>
</dbReference>
<feature type="domain" description="HTH marR-type" evidence="4">
    <location>
        <begin position="1"/>
        <end position="134"/>
    </location>
</feature>
<dbReference type="InterPro" id="IPR036390">
    <property type="entry name" value="WH_DNA-bd_sf"/>
</dbReference>
<dbReference type="InterPro" id="IPR023187">
    <property type="entry name" value="Tscrpt_reg_MarR-type_CS"/>
</dbReference>
<dbReference type="SMART" id="SM00347">
    <property type="entry name" value="HTH_MARR"/>
    <property type="match status" value="1"/>
</dbReference>
<dbReference type="KEGG" id="pprt:ET464_13240"/>
<dbReference type="GO" id="GO:0003677">
    <property type="term" value="F:DNA binding"/>
    <property type="evidence" value="ECO:0007669"/>
    <property type="project" value="UniProtKB-KW"/>
</dbReference>
<dbReference type="Proteomes" id="UP000293568">
    <property type="component" value="Chromosome"/>
</dbReference>
<dbReference type="PROSITE" id="PS50995">
    <property type="entry name" value="HTH_MARR_2"/>
    <property type="match status" value="1"/>
</dbReference>
<dbReference type="AlphaFoldDB" id="A0A4P6EVZ0"/>
<organism evidence="5 6">
    <name type="scientific">Paenibacillus protaetiae</name>
    <dbReference type="NCBI Taxonomy" id="2509456"/>
    <lineage>
        <taxon>Bacteria</taxon>
        <taxon>Bacillati</taxon>
        <taxon>Bacillota</taxon>
        <taxon>Bacilli</taxon>
        <taxon>Bacillales</taxon>
        <taxon>Paenibacillaceae</taxon>
        <taxon>Paenibacillus</taxon>
    </lineage>
</organism>
<evidence type="ECO:0000313" key="6">
    <source>
        <dbReference type="Proteomes" id="UP000293568"/>
    </source>
</evidence>
<evidence type="ECO:0000256" key="1">
    <source>
        <dbReference type="ARBA" id="ARBA00023015"/>
    </source>
</evidence>
<sequence length="138" mass="16224">MDEALLQLLDYEISILHRRASLNRKIGELDRAAYLLLYQMSVLGKIGVKALAEEFHLDVSTISRQTSALEEKGYVMRTPDPDDGRASYFELTDLGREKLRDAQAYRMSRFKRIFEEWNDEDLQKFGHYMVRVNRTFID</sequence>
<evidence type="ECO:0000256" key="3">
    <source>
        <dbReference type="ARBA" id="ARBA00023163"/>
    </source>
</evidence>
<evidence type="ECO:0000313" key="5">
    <source>
        <dbReference type="EMBL" id="QAY67222.1"/>
    </source>
</evidence>
<keyword evidence="3" id="KW-0804">Transcription</keyword>
<dbReference type="Pfam" id="PF01047">
    <property type="entry name" value="MarR"/>
    <property type="match status" value="1"/>
</dbReference>
<dbReference type="OrthoDB" id="2389730at2"/>
<evidence type="ECO:0000259" key="4">
    <source>
        <dbReference type="PROSITE" id="PS50995"/>
    </source>
</evidence>
<dbReference type="InterPro" id="IPR000835">
    <property type="entry name" value="HTH_MarR-typ"/>
</dbReference>
<dbReference type="InterPro" id="IPR039422">
    <property type="entry name" value="MarR/SlyA-like"/>
</dbReference>
<name>A0A4P6EVZ0_9BACL</name>
<evidence type="ECO:0000256" key="2">
    <source>
        <dbReference type="ARBA" id="ARBA00023125"/>
    </source>
</evidence>
<accession>A0A4P6EVZ0</accession>
<keyword evidence="6" id="KW-1185">Reference proteome</keyword>
<dbReference type="PROSITE" id="PS01117">
    <property type="entry name" value="HTH_MARR_1"/>
    <property type="match status" value="1"/>
</dbReference>
<reference evidence="5 6" key="1">
    <citation type="submission" date="2019-01" db="EMBL/GenBank/DDBJ databases">
        <title>Genome sequencing of strain FW100M-2.</title>
        <authorList>
            <person name="Heo J."/>
            <person name="Kim S.-J."/>
            <person name="Kim J.-S."/>
            <person name="Hong S.-B."/>
            <person name="Kwon S.-W."/>
        </authorList>
    </citation>
    <scope>NUCLEOTIDE SEQUENCE [LARGE SCALE GENOMIC DNA]</scope>
    <source>
        <strain evidence="5 6">FW100M-2</strain>
    </source>
</reference>
<dbReference type="PANTHER" id="PTHR33164:SF57">
    <property type="entry name" value="MARR-FAMILY TRANSCRIPTIONAL REGULATOR"/>
    <property type="match status" value="1"/>
</dbReference>
<dbReference type="PRINTS" id="PR00598">
    <property type="entry name" value="HTHMARR"/>
</dbReference>
<keyword evidence="1" id="KW-0805">Transcription regulation</keyword>
<protein>
    <submittedName>
        <fullName evidence="5">MarR family transcriptional regulator</fullName>
    </submittedName>
</protein>
<dbReference type="InterPro" id="IPR036388">
    <property type="entry name" value="WH-like_DNA-bd_sf"/>
</dbReference>
<dbReference type="GO" id="GO:0003700">
    <property type="term" value="F:DNA-binding transcription factor activity"/>
    <property type="evidence" value="ECO:0007669"/>
    <property type="project" value="InterPro"/>
</dbReference>
<proteinExistence type="predicted"/>